<evidence type="ECO:0000256" key="3">
    <source>
        <dbReference type="ARBA" id="ARBA00022692"/>
    </source>
</evidence>
<dbReference type="PANTHER" id="PTHR30386">
    <property type="entry name" value="MEMBRANE FUSION SUBUNIT OF EMRAB-TOLC MULTIDRUG EFFLUX PUMP"/>
    <property type="match status" value="1"/>
</dbReference>
<gene>
    <name evidence="10" type="ORF">BTTOUR_02420</name>
    <name evidence="11" type="ORF">BTTOUR_02475</name>
</gene>
<name>A0ABD5HS28_BACTU</name>
<dbReference type="SUPFAM" id="SSF111369">
    <property type="entry name" value="HlyD-like secretion proteins"/>
    <property type="match status" value="1"/>
</dbReference>
<dbReference type="InterPro" id="IPR050739">
    <property type="entry name" value="MFP"/>
</dbReference>
<keyword evidence="3 8" id="KW-0812">Transmembrane</keyword>
<protein>
    <submittedName>
        <fullName evidence="11">Hemolysin D</fullName>
    </submittedName>
</protein>
<proteinExistence type="inferred from homology"/>
<evidence type="ECO:0000259" key="9">
    <source>
        <dbReference type="Pfam" id="PF25940"/>
    </source>
</evidence>
<organism evidence="11 12">
    <name type="scientific">Bacillus thuringiensis serovar toumanoffi</name>
    <dbReference type="NCBI Taxonomy" id="180862"/>
    <lineage>
        <taxon>Bacteria</taxon>
        <taxon>Bacillati</taxon>
        <taxon>Bacillota</taxon>
        <taxon>Bacilli</taxon>
        <taxon>Bacillales</taxon>
        <taxon>Bacillaceae</taxon>
        <taxon>Bacillus</taxon>
        <taxon>Bacillus cereus group</taxon>
    </lineage>
</organism>
<keyword evidence="5 8" id="KW-0472">Membrane</keyword>
<evidence type="ECO:0000256" key="4">
    <source>
        <dbReference type="ARBA" id="ARBA00022989"/>
    </source>
</evidence>
<sequence length="438" mass="50801">MSKIYTLDQLTDSVELMERKPPRFIAGLLCLLFFSLLVFIVWAYIGKLDIVSKGTAMIQSKSDISVSRTQVVGIIDTVLVRSGDEVKKGDLLIQLKNQELMDKQKQLNQLISYLEKQKDMLEQLKKNVRSNQLSFSNEVDEKIIEEYKAYKQGYQSLQNEKENEIKTIITSKFSNEQDEILQGLIGEKENIQREIKLVEKQKMKEDILEEQKSILDDKVVVLQSQQNSVEKRIEQRKENLESERKKNDVNKEGKEKQKEDVLSQYKENMVISVNQRIQSLEQEIFIKKQELDGLDKQNEKTSIKAQKDGIVQFSSILQQGDLIDPGQEMVSIIPREDEKKVKILLSAQEIKDIKKGDKIQYAFKLKNTDKQMGKVTYLSEHPIFDKELKSYVYELEATIDTKELHELHVGMTSKASVVTGEEPIWKFILRKLDFISID</sequence>
<feature type="region of interest" description="Disordered" evidence="7">
    <location>
        <begin position="232"/>
        <end position="259"/>
    </location>
</feature>
<dbReference type="AlphaFoldDB" id="A0ABD5HS28"/>
<comment type="caution">
    <text evidence="11">The sequence shown here is derived from an EMBL/GenBank/DDBJ whole genome shotgun (WGS) entry which is preliminary data.</text>
</comment>
<evidence type="ECO:0000256" key="5">
    <source>
        <dbReference type="ARBA" id="ARBA00023136"/>
    </source>
</evidence>
<feature type="coiled-coil region" evidence="6">
    <location>
        <begin position="97"/>
        <end position="134"/>
    </location>
</feature>
<dbReference type="Pfam" id="PF25940">
    <property type="entry name" value="LcnD_C"/>
    <property type="match status" value="1"/>
</dbReference>
<feature type="domain" description="LcnD-like C-terminal" evidence="9">
    <location>
        <begin position="338"/>
        <end position="421"/>
    </location>
</feature>
<evidence type="ECO:0000256" key="6">
    <source>
        <dbReference type="SAM" id="Coils"/>
    </source>
</evidence>
<evidence type="ECO:0000313" key="12">
    <source>
        <dbReference type="Proteomes" id="UP001272716"/>
    </source>
</evidence>
<evidence type="ECO:0000313" key="10">
    <source>
        <dbReference type="EMBL" id="MDW9207670.1"/>
    </source>
</evidence>
<keyword evidence="4 8" id="KW-1133">Transmembrane helix</keyword>
<dbReference type="Gene3D" id="2.40.30.170">
    <property type="match status" value="1"/>
</dbReference>
<dbReference type="Gene3D" id="2.40.50.100">
    <property type="match status" value="1"/>
</dbReference>
<dbReference type="EMBL" id="JAWQCK010000002">
    <property type="protein sequence ID" value="MDW9207681.1"/>
    <property type="molecule type" value="Genomic_DNA"/>
</dbReference>
<dbReference type="GO" id="GO:0016020">
    <property type="term" value="C:membrane"/>
    <property type="evidence" value="ECO:0007669"/>
    <property type="project" value="UniProtKB-SubCell"/>
</dbReference>
<feature type="transmembrane region" description="Helical" evidence="8">
    <location>
        <begin position="24"/>
        <end position="45"/>
    </location>
</feature>
<comment type="similarity">
    <text evidence="2">Belongs to the membrane fusion protein (MFP) (TC 8.A.1) family.</text>
</comment>
<accession>A0ABD5HS28</accession>
<dbReference type="PANTHER" id="PTHR30386:SF26">
    <property type="entry name" value="TRANSPORT PROTEIN COMB"/>
    <property type="match status" value="1"/>
</dbReference>
<dbReference type="EMBL" id="JAWQCK010000002">
    <property type="protein sequence ID" value="MDW9207670.1"/>
    <property type="molecule type" value="Genomic_DNA"/>
</dbReference>
<evidence type="ECO:0000256" key="1">
    <source>
        <dbReference type="ARBA" id="ARBA00004167"/>
    </source>
</evidence>
<dbReference type="Proteomes" id="UP001272716">
    <property type="component" value="Unassembled WGS sequence"/>
</dbReference>
<evidence type="ECO:0000256" key="7">
    <source>
        <dbReference type="SAM" id="MobiDB-lite"/>
    </source>
</evidence>
<evidence type="ECO:0000256" key="8">
    <source>
        <dbReference type="SAM" id="Phobius"/>
    </source>
</evidence>
<comment type="subcellular location">
    <subcellularLocation>
        <location evidence="1">Membrane</location>
        <topology evidence="1">Single-pass membrane protein</topology>
    </subcellularLocation>
</comment>
<dbReference type="Gene3D" id="1.10.287.470">
    <property type="entry name" value="Helix hairpin bin"/>
    <property type="match status" value="1"/>
</dbReference>
<dbReference type="RefSeq" id="WP_086413745.1">
    <property type="nucleotide sequence ID" value="NZ_JAWQCK010000002.1"/>
</dbReference>
<dbReference type="PRINTS" id="PR01490">
    <property type="entry name" value="RTXTOXIND"/>
</dbReference>
<dbReference type="InterPro" id="IPR058795">
    <property type="entry name" value="LcnD_C"/>
</dbReference>
<reference evidence="11 12" key="1">
    <citation type="submission" date="2023-10" db="EMBL/GenBank/DDBJ databases">
        <title>Draft Genome Sequence of Bacillus thuringiensis serovar. toumanoffi 4059: Identification of a Novel Cry Protein Candidate.</title>
        <authorList>
            <person name="Murdoch R.W."/>
            <person name="Gemler B."/>
            <person name="Heater B.S."/>
        </authorList>
    </citation>
    <scope>NUCLEOTIDE SEQUENCE [LARGE SCALE GENOMIC DNA]</scope>
    <source>
        <strain evidence="11 12">4059</strain>
    </source>
</reference>
<keyword evidence="6" id="KW-0175">Coiled coil</keyword>
<evidence type="ECO:0000313" key="11">
    <source>
        <dbReference type="EMBL" id="MDW9207681.1"/>
    </source>
</evidence>
<evidence type="ECO:0000256" key="2">
    <source>
        <dbReference type="ARBA" id="ARBA00009477"/>
    </source>
</evidence>